<organism evidence="1 2">
    <name type="scientific">Ulvibacter antarcticus</name>
    <dbReference type="NCBI Taxonomy" id="442714"/>
    <lineage>
        <taxon>Bacteria</taxon>
        <taxon>Pseudomonadati</taxon>
        <taxon>Bacteroidota</taxon>
        <taxon>Flavobacteriia</taxon>
        <taxon>Flavobacteriales</taxon>
        <taxon>Flavobacteriaceae</taxon>
        <taxon>Ulvibacter</taxon>
    </lineage>
</organism>
<evidence type="ECO:0000313" key="2">
    <source>
        <dbReference type="Proteomes" id="UP000271339"/>
    </source>
</evidence>
<protein>
    <submittedName>
        <fullName evidence="1">Uncharacterized protein DUF4249</fullName>
    </submittedName>
</protein>
<dbReference type="Proteomes" id="UP000271339">
    <property type="component" value="Unassembled WGS sequence"/>
</dbReference>
<sequence>MKKLFLLIFFFGMLASCEDIIDVDLNTAEPRLVVEASINVLEDGSSTPLIRLTTTAPFFDSELPIVEDAIIEITDQNGIVYPFTYELDGYYTADFIPQLDIDYILSIVYNGETYTATEQLQTTTPLEYVEQRNDGGFTGEEVELKVYFSDPLGIENYYLIEGLSIRGDEQDVFNDEFFDGNVVFGLYLAEDLASEDEVTFNLYGVNKQFHDFMFILLQQTGGGGPFETQPATVRGNIVNVSNSDNFPLGYYRISQQSTIVYTVE</sequence>
<accession>A0A3L9Z3Q2</accession>
<proteinExistence type="predicted"/>
<keyword evidence="2" id="KW-1185">Reference proteome</keyword>
<gene>
    <name evidence="1" type="ORF">BXY75_1820</name>
</gene>
<dbReference type="AlphaFoldDB" id="A0A3L9Z3Q2"/>
<dbReference type="Pfam" id="PF14054">
    <property type="entry name" value="DUF4249"/>
    <property type="match status" value="1"/>
</dbReference>
<reference evidence="1 2" key="1">
    <citation type="submission" date="2018-10" db="EMBL/GenBank/DDBJ databases">
        <title>Genomic Encyclopedia of Archaeal and Bacterial Type Strains, Phase II (KMG-II): from individual species to whole genera.</title>
        <authorList>
            <person name="Goeker M."/>
        </authorList>
    </citation>
    <scope>NUCLEOTIDE SEQUENCE [LARGE SCALE GENOMIC DNA]</scope>
    <source>
        <strain evidence="1 2">DSM 23424</strain>
    </source>
</reference>
<name>A0A3L9Z3Q2_9FLAO</name>
<dbReference type="EMBL" id="REFC01000012">
    <property type="protein sequence ID" value="RMA64935.1"/>
    <property type="molecule type" value="Genomic_DNA"/>
</dbReference>
<dbReference type="RefSeq" id="WP_121907348.1">
    <property type="nucleotide sequence ID" value="NZ_REFC01000012.1"/>
</dbReference>
<dbReference type="InterPro" id="IPR025345">
    <property type="entry name" value="DUF4249"/>
</dbReference>
<dbReference type="OrthoDB" id="1430047at2"/>
<comment type="caution">
    <text evidence="1">The sequence shown here is derived from an EMBL/GenBank/DDBJ whole genome shotgun (WGS) entry which is preliminary data.</text>
</comment>
<dbReference type="PROSITE" id="PS51257">
    <property type="entry name" value="PROKAR_LIPOPROTEIN"/>
    <property type="match status" value="1"/>
</dbReference>
<evidence type="ECO:0000313" key="1">
    <source>
        <dbReference type="EMBL" id="RMA64935.1"/>
    </source>
</evidence>